<evidence type="ECO:0000313" key="2">
    <source>
        <dbReference type="EMBL" id="RJO60712.1"/>
    </source>
</evidence>
<protein>
    <recommendedName>
        <fullName evidence="4">CBM-cenC domain-containing protein</fullName>
    </recommendedName>
</protein>
<sequence length="367" mass="38719">MKEIFRPVLILLVLFFAFFLIITNTGYVYSANSLFSDSFDSLGNWGSNGSVQPETFYCRSGNCAKLSNTTADPVNGVLTKNFDVQEGAMYKIKVYGTVHNAAQLPANQLATSELIIDYGNGPFGVACNSECAGGGTPNYKELSIERMATSNRLTVYLKGWQGGCNNYGCSDPYVDDFSIEKTADPITPTPTPNPTVAPTATPTVVPTAIPTVAPTITPTAVPTVTPTPSTTITPTVTPSVTITPTQTPQPTVTPTVPPSGGTGGDEIINNIVNNNINSNSQSQTNNQTVTVNVPTSPPAMARAQGQVAGLTATKQIIELPKTGLPVAAWVLTGLLPAGLGLKRFGRTKGSNAQSGGYLWQKRQLLKD</sequence>
<evidence type="ECO:0000313" key="3">
    <source>
        <dbReference type="Proteomes" id="UP000285655"/>
    </source>
</evidence>
<dbReference type="Proteomes" id="UP000285655">
    <property type="component" value="Unassembled WGS sequence"/>
</dbReference>
<name>A0A419DCC7_9BACT</name>
<reference evidence="2 3" key="1">
    <citation type="journal article" date="2017" name="ISME J.">
        <title>Energy and carbon metabolisms in a deep terrestrial subsurface fluid microbial community.</title>
        <authorList>
            <person name="Momper L."/>
            <person name="Jungbluth S.P."/>
            <person name="Lee M.D."/>
            <person name="Amend J.P."/>
        </authorList>
    </citation>
    <scope>NUCLEOTIDE SEQUENCE [LARGE SCALE GENOMIC DNA]</scope>
    <source>
        <strain evidence="2">SURF_29</strain>
    </source>
</reference>
<organism evidence="2 3">
    <name type="scientific">candidate division WS5 bacterium</name>
    <dbReference type="NCBI Taxonomy" id="2093353"/>
    <lineage>
        <taxon>Bacteria</taxon>
        <taxon>candidate division WS5</taxon>
    </lineage>
</organism>
<comment type="caution">
    <text evidence="2">The sequence shown here is derived from an EMBL/GenBank/DDBJ whole genome shotgun (WGS) entry which is preliminary data.</text>
</comment>
<evidence type="ECO:0008006" key="4">
    <source>
        <dbReference type="Google" id="ProtNLM"/>
    </source>
</evidence>
<feature type="compositionally biased region" description="Low complexity" evidence="1">
    <location>
        <begin position="220"/>
        <end position="254"/>
    </location>
</feature>
<dbReference type="EMBL" id="QZJW01000040">
    <property type="protein sequence ID" value="RJO60712.1"/>
    <property type="molecule type" value="Genomic_DNA"/>
</dbReference>
<proteinExistence type="predicted"/>
<accession>A0A419DCC7</accession>
<evidence type="ECO:0000256" key="1">
    <source>
        <dbReference type="SAM" id="MobiDB-lite"/>
    </source>
</evidence>
<feature type="region of interest" description="Disordered" evidence="1">
    <location>
        <begin position="220"/>
        <end position="265"/>
    </location>
</feature>
<dbReference type="AlphaFoldDB" id="A0A419DCC7"/>
<gene>
    <name evidence="2" type="ORF">C4544_04545</name>
</gene>